<dbReference type="Gene3D" id="3.30.70.1400">
    <property type="entry name" value="Aminomethyltransferase beta-barrel domains"/>
    <property type="match status" value="1"/>
</dbReference>
<dbReference type="Gene3D" id="3.30.70.1630">
    <property type="match status" value="1"/>
</dbReference>
<dbReference type="SUPFAM" id="SSF103025">
    <property type="entry name" value="Folate-binding domain"/>
    <property type="match status" value="1"/>
</dbReference>
<reference evidence="1" key="1">
    <citation type="submission" date="2011-10" db="EMBL/GenBank/DDBJ databases">
        <title>The Genome Sequence of Oxalobacter formigenes HOxBLS.</title>
        <authorList>
            <consortium name="The Broad Institute Genome Sequencing Platform"/>
            <person name="Earl A."/>
            <person name="Ward D."/>
            <person name="Feldgarden M."/>
            <person name="Gevers D."/>
            <person name="Allison M.J."/>
            <person name="Humphrey S."/>
            <person name="Young S.K."/>
            <person name="Zeng Q."/>
            <person name="Gargeya S."/>
            <person name="Fitzgerald M."/>
            <person name="Haas B."/>
            <person name="Abouelleil A."/>
            <person name="Alvarado L."/>
            <person name="Arachchi H.M."/>
            <person name="Berlin A."/>
            <person name="Brown A."/>
            <person name="Chapman S.B."/>
            <person name="Chen Z."/>
            <person name="Dunbar C."/>
            <person name="Freedman E."/>
            <person name="Gearin G."/>
            <person name="Goldberg J."/>
            <person name="Griggs A."/>
            <person name="Gujja S."/>
            <person name="Heiman D."/>
            <person name="Howarth C."/>
            <person name="Larson L."/>
            <person name="Lui A."/>
            <person name="MacDonald P.J.P."/>
            <person name="Montmayeur A."/>
            <person name="Murphy C."/>
            <person name="Neiman D."/>
            <person name="Pearson M."/>
            <person name="Priest M."/>
            <person name="Roberts A."/>
            <person name="Saif S."/>
            <person name="Shea T."/>
            <person name="Shenoy N."/>
            <person name="Sisk P."/>
            <person name="Stolte C."/>
            <person name="Sykes S."/>
            <person name="Wortman J."/>
            <person name="Nusbaum C."/>
            <person name="Birren B."/>
        </authorList>
    </citation>
    <scope>NUCLEOTIDE SEQUENCE [LARGE SCALE GENOMIC DNA]</scope>
    <source>
        <strain evidence="1">HOxBLS</strain>
    </source>
</reference>
<evidence type="ECO:0000313" key="2">
    <source>
        <dbReference type="Proteomes" id="UP000003973"/>
    </source>
</evidence>
<dbReference type="PANTHER" id="PTHR22602:SF0">
    <property type="entry name" value="TRANSFERASE CAF17, MITOCHONDRIAL-RELATED"/>
    <property type="match status" value="1"/>
</dbReference>
<sequence length="337" mass="36556">MNPIALPRSCSPKILESGYAVLLKQTGLLALEGDDAVSFIHGQLSNDILYLDAASARLAAYCTPQGRMLALFHVWKAEGRIWLMLPRDILPALQKRLQMYVLRAKVKLADESGKQAILGVGGRRAGAVLSRWFSTLPSEPFGKVENGMGVLVRVGDAFGAPRYLLTVPLARLQEVESALSAELAMCDENSWALGDIEAGVPQITLPVQDRFIPQMVNLEQTGGLSFKKGCYPGQEVIARSQYRGTVRRRMFHAYMELPEGKSPAIDLNMASGADLFDAAGEVCGTLVMAARRDENRVDCLAVVRLEARETGTVHATKADGPALSWMPLSGSPVETTS</sequence>
<dbReference type="GO" id="GO:0016226">
    <property type="term" value="P:iron-sulfur cluster assembly"/>
    <property type="evidence" value="ECO:0007669"/>
    <property type="project" value="TreeGrafter"/>
</dbReference>
<dbReference type="InterPro" id="IPR017703">
    <property type="entry name" value="YgfZ/GCV_T_CS"/>
</dbReference>
<protein>
    <submittedName>
        <fullName evidence="1">Folate-binding protein YgfZ</fullName>
    </submittedName>
</protein>
<organism evidence="1 2">
    <name type="scientific">Oxalobacter paraformigenes</name>
    <dbReference type="NCBI Taxonomy" id="556268"/>
    <lineage>
        <taxon>Bacteria</taxon>
        <taxon>Pseudomonadati</taxon>
        <taxon>Pseudomonadota</taxon>
        <taxon>Betaproteobacteria</taxon>
        <taxon>Burkholderiales</taxon>
        <taxon>Oxalobacteraceae</taxon>
        <taxon>Oxalobacter</taxon>
    </lineage>
</organism>
<dbReference type="Proteomes" id="UP000003973">
    <property type="component" value="Unassembled WGS sequence"/>
</dbReference>
<dbReference type="RefSeq" id="WP_005876536.1">
    <property type="nucleotide sequence ID" value="NZ_CABMNL010000001.1"/>
</dbReference>
<evidence type="ECO:0000313" key="1">
    <source>
        <dbReference type="EMBL" id="EEO27496.1"/>
    </source>
</evidence>
<name>C3X2R0_9BURK</name>
<dbReference type="eggNOG" id="COG0404">
    <property type="taxonomic scope" value="Bacteria"/>
</dbReference>
<accession>C3X2R0</accession>
<comment type="caution">
    <text evidence="1">The sequence shown here is derived from an EMBL/GenBank/DDBJ whole genome shotgun (WGS) entry which is preliminary data.</text>
</comment>
<dbReference type="EMBL" id="ACDP02000023">
    <property type="protein sequence ID" value="EEO27496.1"/>
    <property type="molecule type" value="Genomic_DNA"/>
</dbReference>
<dbReference type="PANTHER" id="PTHR22602">
    <property type="entry name" value="TRANSFERASE CAF17, MITOCHONDRIAL-RELATED"/>
    <property type="match status" value="1"/>
</dbReference>
<proteinExistence type="predicted"/>
<dbReference type="AlphaFoldDB" id="C3X2R0"/>
<gene>
    <name evidence="1" type="ORF">OFAG_00649</name>
</gene>
<dbReference type="NCBIfam" id="TIGR03317">
    <property type="entry name" value="ygfZ_signature"/>
    <property type="match status" value="1"/>
</dbReference>
<dbReference type="InterPro" id="IPR045179">
    <property type="entry name" value="YgfZ/GcvT"/>
</dbReference>
<keyword evidence="2" id="KW-1185">Reference proteome</keyword>
<dbReference type="HOGENOM" id="CLU_007884_6_2_4"/>
<dbReference type="Gene3D" id="2.40.30.160">
    <property type="match status" value="1"/>
</dbReference>